<comment type="subcellular location">
    <subcellularLocation>
        <location evidence="2">Chromosome</location>
    </subcellularLocation>
    <subcellularLocation>
        <location evidence="1">Nucleus</location>
    </subcellularLocation>
</comment>
<dbReference type="PANTHER" id="PTHR12585">
    <property type="entry name" value="SCC1 / RAD21 FAMILY MEMBER"/>
    <property type="match status" value="1"/>
</dbReference>
<dbReference type="InterPro" id="IPR036390">
    <property type="entry name" value="WH_DNA-bd_sf"/>
</dbReference>
<dbReference type="InterPro" id="IPR039781">
    <property type="entry name" value="Rad21/Rec8-like"/>
</dbReference>
<comment type="similarity">
    <text evidence="3">Belongs to the rad21 family.</text>
</comment>
<dbReference type="InterPro" id="IPR023093">
    <property type="entry name" value="ScpA-like_C"/>
</dbReference>
<evidence type="ECO:0000256" key="2">
    <source>
        <dbReference type="ARBA" id="ARBA00004286"/>
    </source>
</evidence>
<evidence type="ECO:0000259" key="6">
    <source>
        <dbReference type="Pfam" id="PF04824"/>
    </source>
</evidence>
<evidence type="ECO:0000313" key="8">
    <source>
        <dbReference type="EnsemblMetazoa" id="HelroP167684"/>
    </source>
</evidence>
<dbReference type="EMBL" id="KB095905">
    <property type="protein sequence ID" value="ESO09866.1"/>
    <property type="molecule type" value="Genomic_DNA"/>
</dbReference>
<dbReference type="AlphaFoldDB" id="T1EZN8"/>
<organism evidence="8 9">
    <name type="scientific">Helobdella robusta</name>
    <name type="common">Californian leech</name>
    <dbReference type="NCBI Taxonomy" id="6412"/>
    <lineage>
        <taxon>Eukaryota</taxon>
        <taxon>Metazoa</taxon>
        <taxon>Spiralia</taxon>
        <taxon>Lophotrochozoa</taxon>
        <taxon>Annelida</taxon>
        <taxon>Clitellata</taxon>
        <taxon>Hirudinea</taxon>
        <taxon>Rhynchobdellida</taxon>
        <taxon>Glossiphoniidae</taxon>
        <taxon>Helobdella</taxon>
    </lineage>
</organism>
<dbReference type="HOGENOM" id="CLU_2239438_0_0_1"/>
<dbReference type="FunFam" id="1.10.10.580:FF:000001">
    <property type="entry name" value="double-strand-break repair protein rad21 homolog"/>
    <property type="match status" value="1"/>
</dbReference>
<evidence type="ECO:0000256" key="4">
    <source>
        <dbReference type="ARBA" id="ARBA00022454"/>
    </source>
</evidence>
<dbReference type="RefSeq" id="XP_009011680.1">
    <property type="nucleotide sequence ID" value="XM_009013432.1"/>
</dbReference>
<dbReference type="OMA" id="AEERRWN"/>
<dbReference type="OrthoDB" id="6285470at2759"/>
<dbReference type="GO" id="GO:0008278">
    <property type="term" value="C:cohesin complex"/>
    <property type="evidence" value="ECO:0007669"/>
    <property type="project" value="InterPro"/>
</dbReference>
<evidence type="ECO:0000256" key="5">
    <source>
        <dbReference type="ARBA" id="ARBA00023242"/>
    </source>
</evidence>
<dbReference type="eggNOG" id="KOG1213">
    <property type="taxonomic scope" value="Eukaryota"/>
</dbReference>
<dbReference type="SUPFAM" id="SSF46785">
    <property type="entry name" value="Winged helix' DNA-binding domain"/>
    <property type="match status" value="1"/>
</dbReference>
<dbReference type="PANTHER" id="PTHR12585:SF69">
    <property type="entry name" value="FI11703P"/>
    <property type="match status" value="1"/>
</dbReference>
<reference evidence="9" key="1">
    <citation type="submission" date="2012-12" db="EMBL/GenBank/DDBJ databases">
        <authorList>
            <person name="Hellsten U."/>
            <person name="Grimwood J."/>
            <person name="Chapman J.A."/>
            <person name="Shapiro H."/>
            <person name="Aerts A."/>
            <person name="Otillar R.P."/>
            <person name="Terry A.Y."/>
            <person name="Boore J.L."/>
            <person name="Simakov O."/>
            <person name="Marletaz F."/>
            <person name="Cho S.-J."/>
            <person name="Edsinger-Gonzales E."/>
            <person name="Havlak P."/>
            <person name="Kuo D.-H."/>
            <person name="Larsson T."/>
            <person name="Lv J."/>
            <person name="Arendt D."/>
            <person name="Savage R."/>
            <person name="Osoegawa K."/>
            <person name="de Jong P."/>
            <person name="Lindberg D.R."/>
            <person name="Seaver E.C."/>
            <person name="Weisblat D.A."/>
            <person name="Putnam N.H."/>
            <person name="Grigoriev I.V."/>
            <person name="Rokhsar D.S."/>
        </authorList>
    </citation>
    <scope>NUCLEOTIDE SEQUENCE</scope>
</reference>
<dbReference type="Proteomes" id="UP000015101">
    <property type="component" value="Unassembled WGS sequence"/>
</dbReference>
<dbReference type="CTD" id="20202038"/>
<dbReference type="EnsemblMetazoa" id="HelroT167684">
    <property type="protein sequence ID" value="HelroP167684"/>
    <property type="gene ID" value="HelroG167684"/>
</dbReference>
<evidence type="ECO:0000313" key="7">
    <source>
        <dbReference type="EMBL" id="ESO09866.1"/>
    </source>
</evidence>
<reference evidence="7 9" key="2">
    <citation type="journal article" date="2013" name="Nature">
        <title>Insights into bilaterian evolution from three spiralian genomes.</title>
        <authorList>
            <person name="Simakov O."/>
            <person name="Marletaz F."/>
            <person name="Cho S.J."/>
            <person name="Edsinger-Gonzales E."/>
            <person name="Havlak P."/>
            <person name="Hellsten U."/>
            <person name="Kuo D.H."/>
            <person name="Larsson T."/>
            <person name="Lv J."/>
            <person name="Arendt D."/>
            <person name="Savage R."/>
            <person name="Osoegawa K."/>
            <person name="de Jong P."/>
            <person name="Grimwood J."/>
            <person name="Chapman J.A."/>
            <person name="Shapiro H."/>
            <person name="Aerts A."/>
            <person name="Otillar R.P."/>
            <person name="Terry A.Y."/>
            <person name="Boore J.L."/>
            <person name="Grigoriev I.V."/>
            <person name="Lindberg D.R."/>
            <person name="Seaver E.C."/>
            <person name="Weisblat D.A."/>
            <person name="Putnam N.H."/>
            <person name="Rokhsar D.S."/>
        </authorList>
    </citation>
    <scope>NUCLEOTIDE SEQUENCE</scope>
</reference>
<sequence>MAYSSEGDVDEVIEMFMQVDEEATEEAEERRWNKRSQQMLSTLKRLLNRKEHVSFKETVSKCNRKQVASKFYSLLVLKKTQTIDVKQSEPFSDIILTKGSLYSAA</sequence>
<proteinExistence type="inferred from homology"/>
<evidence type="ECO:0000256" key="1">
    <source>
        <dbReference type="ARBA" id="ARBA00004123"/>
    </source>
</evidence>
<dbReference type="InParanoid" id="T1EZN8"/>
<dbReference type="KEGG" id="hro:HELRODRAFT_167684"/>
<dbReference type="Gene3D" id="1.10.10.580">
    <property type="entry name" value="Structural maintenance of chromosome 1. Chain E"/>
    <property type="match status" value="1"/>
</dbReference>
<keyword evidence="9" id="KW-1185">Reference proteome</keyword>
<dbReference type="Pfam" id="PF04824">
    <property type="entry name" value="Rad21_Rec8"/>
    <property type="match status" value="1"/>
</dbReference>
<evidence type="ECO:0000256" key="3">
    <source>
        <dbReference type="ARBA" id="ARBA00009870"/>
    </source>
</evidence>
<dbReference type="GO" id="GO:0005634">
    <property type="term" value="C:nucleus"/>
    <property type="evidence" value="ECO:0007669"/>
    <property type="project" value="UniProtKB-SubCell"/>
</dbReference>
<name>T1EZN8_HELRO</name>
<protein>
    <recommendedName>
        <fullName evidence="6">Rad21/Rec8-like protein C-terminal eukaryotic domain-containing protein</fullName>
    </recommendedName>
</protein>
<dbReference type="STRING" id="6412.T1EZN8"/>
<gene>
    <name evidence="8" type="primary">20202038</name>
    <name evidence="7" type="ORF">HELRODRAFT_167684</name>
</gene>
<dbReference type="GeneID" id="20202038"/>
<keyword evidence="4" id="KW-0158">Chromosome</keyword>
<dbReference type="InterPro" id="IPR006909">
    <property type="entry name" value="Rad21/Rec8_C_eu"/>
</dbReference>
<keyword evidence="5" id="KW-0539">Nucleus</keyword>
<reference evidence="8" key="3">
    <citation type="submission" date="2015-06" db="UniProtKB">
        <authorList>
            <consortium name="EnsemblMetazoa"/>
        </authorList>
    </citation>
    <scope>IDENTIFICATION</scope>
</reference>
<dbReference type="GO" id="GO:0007062">
    <property type="term" value="P:sister chromatid cohesion"/>
    <property type="evidence" value="ECO:0007669"/>
    <property type="project" value="InterPro"/>
</dbReference>
<accession>T1EZN8</accession>
<dbReference type="EMBL" id="AMQM01002830">
    <property type="status" value="NOT_ANNOTATED_CDS"/>
    <property type="molecule type" value="Genomic_DNA"/>
</dbReference>
<feature type="domain" description="Rad21/Rec8-like protein C-terminal eukaryotic" evidence="6">
    <location>
        <begin position="50"/>
        <end position="99"/>
    </location>
</feature>
<evidence type="ECO:0000313" key="9">
    <source>
        <dbReference type="Proteomes" id="UP000015101"/>
    </source>
</evidence>